<name>A0ABN9CBP5_9NEOB</name>
<proteinExistence type="predicted"/>
<dbReference type="Proteomes" id="UP001162483">
    <property type="component" value="Unassembled WGS sequence"/>
</dbReference>
<gene>
    <name evidence="1" type="ORF">SPARVUS_LOCUS4573566</name>
</gene>
<evidence type="ECO:0000313" key="1">
    <source>
        <dbReference type="EMBL" id="CAI9556666.1"/>
    </source>
</evidence>
<sequence>MGTSGWHCRAQVSGTGGVALQGTGGKHFWAQVGGTDHQGTNHQCPDDHVREVRMITGNCIYLVICCA</sequence>
<dbReference type="EMBL" id="CATNWA010008685">
    <property type="protein sequence ID" value="CAI9556666.1"/>
    <property type="molecule type" value="Genomic_DNA"/>
</dbReference>
<evidence type="ECO:0000313" key="2">
    <source>
        <dbReference type="Proteomes" id="UP001162483"/>
    </source>
</evidence>
<comment type="caution">
    <text evidence="1">The sequence shown here is derived from an EMBL/GenBank/DDBJ whole genome shotgun (WGS) entry which is preliminary data.</text>
</comment>
<protein>
    <submittedName>
        <fullName evidence="1">Uncharacterized protein</fullName>
    </submittedName>
</protein>
<feature type="non-terminal residue" evidence="1">
    <location>
        <position position="67"/>
    </location>
</feature>
<reference evidence="1" key="1">
    <citation type="submission" date="2023-05" db="EMBL/GenBank/DDBJ databases">
        <authorList>
            <person name="Stuckert A."/>
        </authorList>
    </citation>
    <scope>NUCLEOTIDE SEQUENCE</scope>
</reference>
<keyword evidence="2" id="KW-1185">Reference proteome</keyword>
<organism evidence="1 2">
    <name type="scientific">Staurois parvus</name>
    <dbReference type="NCBI Taxonomy" id="386267"/>
    <lineage>
        <taxon>Eukaryota</taxon>
        <taxon>Metazoa</taxon>
        <taxon>Chordata</taxon>
        <taxon>Craniata</taxon>
        <taxon>Vertebrata</taxon>
        <taxon>Euteleostomi</taxon>
        <taxon>Amphibia</taxon>
        <taxon>Batrachia</taxon>
        <taxon>Anura</taxon>
        <taxon>Neobatrachia</taxon>
        <taxon>Ranoidea</taxon>
        <taxon>Ranidae</taxon>
        <taxon>Staurois</taxon>
    </lineage>
</organism>
<accession>A0ABN9CBP5</accession>